<evidence type="ECO:0000313" key="3">
    <source>
        <dbReference type="Proteomes" id="UP000070260"/>
    </source>
</evidence>
<sequence length="135" mass="15630">MKNKVKIIIILILSIIIAFVGGYFIYENNKSYHNNSLSFKYAILDNNVILEKDVSEWIKKQSSTPGVYSMKFNNNEYALITQGKELNNICLENLLENSRSIKIEYSFIKSEKNANVKPMIIELDNTDKNIIFVKK</sequence>
<name>A0A140GR49_CLOPF</name>
<feature type="transmembrane region" description="Helical" evidence="1">
    <location>
        <begin position="7"/>
        <end position="26"/>
    </location>
</feature>
<geneLocation type="plasmid" evidence="2 3">
    <name>pJFP838A</name>
</geneLocation>
<keyword evidence="1" id="KW-0812">Transmembrane</keyword>
<dbReference type="AlphaFoldDB" id="A0A140GR49"/>
<proteinExistence type="predicted"/>
<evidence type="ECO:0000256" key="1">
    <source>
        <dbReference type="SAM" id="Phobius"/>
    </source>
</evidence>
<evidence type="ECO:0000313" key="2">
    <source>
        <dbReference type="EMBL" id="AMN31008.1"/>
    </source>
</evidence>
<dbReference type="EMBL" id="CP013615">
    <property type="protein sequence ID" value="AMN31008.1"/>
    <property type="molecule type" value="Genomic_DNA"/>
</dbReference>
<accession>A0A140GR49</accession>
<keyword evidence="1" id="KW-1133">Transmembrane helix</keyword>
<gene>
    <name evidence="2" type="ORF">JFP838_pA0092</name>
</gene>
<dbReference type="RefSeq" id="WP_061429616.1">
    <property type="nucleotide sequence ID" value="NZ_CATNZX010000001.1"/>
</dbReference>
<dbReference type="Proteomes" id="UP000070260">
    <property type="component" value="Plasmid pJFP838A"/>
</dbReference>
<dbReference type="PATRIC" id="fig|1502.177.peg.3298"/>
<organism evidence="2 3">
    <name type="scientific">Clostridium perfringens</name>
    <dbReference type="NCBI Taxonomy" id="1502"/>
    <lineage>
        <taxon>Bacteria</taxon>
        <taxon>Bacillati</taxon>
        <taxon>Bacillota</taxon>
        <taxon>Clostridia</taxon>
        <taxon>Eubacteriales</taxon>
        <taxon>Clostridiaceae</taxon>
        <taxon>Clostridium</taxon>
    </lineage>
</organism>
<keyword evidence="1" id="KW-0472">Membrane</keyword>
<keyword evidence="2" id="KW-0614">Plasmid</keyword>
<reference evidence="2 3" key="1">
    <citation type="journal article" date="2016" name="PLoS ONE">
        <title>Plasmid Characterization and Chromosome Analysis of Two netF+ Clostridium perfringens Isolates Associated with Foal and Canine Necrotizing Enteritis.</title>
        <authorList>
            <person name="Mehdizadeh Gohari I."/>
            <person name="Kropinski A.M."/>
            <person name="Weese S.J."/>
            <person name="Parreira V.R."/>
            <person name="Whitehead A.E."/>
            <person name="Boerlin P."/>
            <person name="Prescott J.F."/>
        </authorList>
    </citation>
    <scope>NUCLEOTIDE SEQUENCE [LARGE SCALE GENOMIC DNA]</scope>
    <source>
        <strain evidence="2 3">JP838</strain>
        <plasmid evidence="3">Plasmid pJFP838A</plasmid>
    </source>
</reference>
<protein>
    <submittedName>
        <fullName evidence="2">Uncharacterized protein</fullName>
    </submittedName>
</protein>